<organism evidence="1">
    <name type="scientific">uncultured Acidimicrobiales bacterium</name>
    <dbReference type="NCBI Taxonomy" id="310071"/>
    <lineage>
        <taxon>Bacteria</taxon>
        <taxon>Bacillati</taxon>
        <taxon>Actinomycetota</taxon>
        <taxon>Acidimicrobiia</taxon>
        <taxon>Acidimicrobiales</taxon>
        <taxon>environmental samples</taxon>
    </lineage>
</organism>
<proteinExistence type="predicted"/>
<accession>A0A6J4HXB3</accession>
<name>A0A6J4HXB3_9ACTN</name>
<dbReference type="AlphaFoldDB" id="A0A6J4HXB3"/>
<sequence>MYVTPAAWDTEEKIQVLDEVERWCSPCRTHYPHQEVD</sequence>
<reference evidence="1" key="1">
    <citation type="submission" date="2020-02" db="EMBL/GenBank/DDBJ databases">
        <authorList>
            <person name="Meier V. D."/>
        </authorList>
    </citation>
    <scope>NUCLEOTIDE SEQUENCE</scope>
    <source>
        <strain evidence="1">AVDCRST_MAG20</strain>
    </source>
</reference>
<dbReference type="EMBL" id="CADCSY010000063">
    <property type="protein sequence ID" value="CAA9235724.1"/>
    <property type="molecule type" value="Genomic_DNA"/>
</dbReference>
<gene>
    <name evidence="1" type="ORF">AVDCRST_MAG20-1408</name>
</gene>
<protein>
    <submittedName>
        <fullName evidence="1">Uncharacterized protein</fullName>
    </submittedName>
</protein>
<evidence type="ECO:0000313" key="1">
    <source>
        <dbReference type="EMBL" id="CAA9235724.1"/>
    </source>
</evidence>